<dbReference type="GO" id="GO:0033557">
    <property type="term" value="C:Slx1-Slx4 complex"/>
    <property type="evidence" value="ECO:0007669"/>
    <property type="project" value="InterPro"/>
</dbReference>
<dbReference type="EMBL" id="JAUTXT010000009">
    <property type="protein sequence ID" value="KAK3676696.1"/>
    <property type="molecule type" value="Genomic_DNA"/>
</dbReference>
<keyword evidence="3" id="KW-0227">DNA damage</keyword>
<organism evidence="9 10">
    <name type="scientific">Recurvomyces mirabilis</name>
    <dbReference type="NCBI Taxonomy" id="574656"/>
    <lineage>
        <taxon>Eukaryota</taxon>
        <taxon>Fungi</taxon>
        <taxon>Dikarya</taxon>
        <taxon>Ascomycota</taxon>
        <taxon>Pezizomycotina</taxon>
        <taxon>Dothideomycetes</taxon>
        <taxon>Dothideomycetidae</taxon>
        <taxon>Mycosphaerellales</taxon>
        <taxon>Teratosphaeriaceae</taxon>
        <taxon>Recurvomyces</taxon>
    </lineage>
</organism>
<evidence type="ECO:0000256" key="7">
    <source>
        <dbReference type="ARBA" id="ARBA00029496"/>
    </source>
</evidence>
<keyword evidence="5" id="KW-0234">DNA repair</keyword>
<sequence>MEDEKIVWLAEFFAALKTPPSPPPSPPITSLDRWSTRAVDEGGVGGARVRAGDGQICAVEPRRSPLRELIGNLSYTATAENRNISGESLTKRRRIDLADPSTISIVSRRTKKTTKITTDKTDTPKPTKRPKAPGKKPRTVTDAATAAYQPPEAAALPVSTVSKFFSQEKATDREPGKAAKKPRKPRAKKSEEATETPITTTKKSRKKKVVISKPDPPLLYTPLKATAQADSQCFFFGTSSQLMLSESPTLIREMQTAIEESEALSQPPRTNLTTSPRRRSCLKVPTAPHGTSLSIGQAEKEHWCASARDWKGGLLREKSGLAAAKKSKPVKQVVPKPVPVEVVLLSSSPGALPVIETLPSPAGKDLPPNGLQSDSFLDIDELQKTPEDSRAIRSDSFMNIDDISDHEKPPTPSPPRRRASAQLSPVPKLSFAIKAADDLSTAPALAGIATTNPLPCLSATGVLKAMDAQWAGNKSTLFPRITATVKGSKRSSDPTKPSWHQKILLYDPIVLEDLTAWLNEQKLRIEVRRLKPKSKAKSGGKGKGKKKKADEIAPGEVVSAAVPAQEIETLQEELQAWMVQKWCEEKSICCLWKEGLRGGVRSRY</sequence>
<dbReference type="GO" id="GO:0004519">
    <property type="term" value="F:endonuclease activity"/>
    <property type="evidence" value="ECO:0007669"/>
    <property type="project" value="UniProtKB-KW"/>
</dbReference>
<evidence type="ECO:0000256" key="5">
    <source>
        <dbReference type="ARBA" id="ARBA00023204"/>
    </source>
</evidence>
<protein>
    <recommendedName>
        <fullName evidence="7">Structure-specific endonuclease subunit SLX4</fullName>
    </recommendedName>
</protein>
<feature type="compositionally biased region" description="Basic residues" evidence="8">
    <location>
        <begin position="126"/>
        <end position="138"/>
    </location>
</feature>
<feature type="region of interest" description="Disordered" evidence="8">
    <location>
        <begin position="167"/>
        <end position="210"/>
    </location>
</feature>
<evidence type="ECO:0000256" key="4">
    <source>
        <dbReference type="ARBA" id="ARBA00023172"/>
    </source>
</evidence>
<evidence type="ECO:0000313" key="10">
    <source>
        <dbReference type="Proteomes" id="UP001274830"/>
    </source>
</evidence>
<keyword evidence="6" id="KW-0539">Nucleus</keyword>
<evidence type="ECO:0000256" key="3">
    <source>
        <dbReference type="ARBA" id="ARBA00022763"/>
    </source>
</evidence>
<comment type="subcellular location">
    <subcellularLocation>
        <location evidence="1">Nucleus</location>
    </subcellularLocation>
</comment>
<keyword evidence="9" id="KW-0255">Endonuclease</keyword>
<dbReference type="GO" id="GO:0006260">
    <property type="term" value="P:DNA replication"/>
    <property type="evidence" value="ECO:0007669"/>
    <property type="project" value="InterPro"/>
</dbReference>
<dbReference type="GeneID" id="89963869"/>
<evidence type="ECO:0000256" key="2">
    <source>
        <dbReference type="ARBA" id="ARBA00006661"/>
    </source>
</evidence>
<dbReference type="RefSeq" id="XP_064693068.1">
    <property type="nucleotide sequence ID" value="XM_064839326.1"/>
</dbReference>
<keyword evidence="9" id="KW-0540">Nuclease</keyword>
<evidence type="ECO:0000256" key="8">
    <source>
        <dbReference type="SAM" id="MobiDB-lite"/>
    </source>
</evidence>
<dbReference type="GO" id="GO:0006310">
    <property type="term" value="P:DNA recombination"/>
    <property type="evidence" value="ECO:0007669"/>
    <property type="project" value="UniProtKB-KW"/>
</dbReference>
<evidence type="ECO:0000256" key="1">
    <source>
        <dbReference type="ARBA" id="ARBA00004123"/>
    </source>
</evidence>
<accession>A0AAE1C3E2</accession>
<name>A0AAE1C3E2_9PEZI</name>
<dbReference type="InterPro" id="IPR018574">
    <property type="entry name" value="Structure-sp_endonuc_su_Slx4"/>
</dbReference>
<keyword evidence="4" id="KW-0233">DNA recombination</keyword>
<feature type="region of interest" description="Disordered" evidence="8">
    <location>
        <begin position="261"/>
        <end position="292"/>
    </location>
</feature>
<evidence type="ECO:0000313" key="9">
    <source>
        <dbReference type="EMBL" id="KAK3676696.1"/>
    </source>
</evidence>
<proteinExistence type="inferred from homology"/>
<feature type="compositionally biased region" description="Polar residues" evidence="8">
    <location>
        <begin position="263"/>
        <end position="275"/>
    </location>
</feature>
<feature type="region of interest" description="Disordered" evidence="8">
    <location>
        <begin position="100"/>
        <end position="141"/>
    </location>
</feature>
<dbReference type="GO" id="GO:0006281">
    <property type="term" value="P:DNA repair"/>
    <property type="evidence" value="ECO:0007669"/>
    <property type="project" value="UniProtKB-KW"/>
</dbReference>
<reference evidence="9" key="1">
    <citation type="submission" date="2023-07" db="EMBL/GenBank/DDBJ databases">
        <title>Black Yeasts Isolated from many extreme environments.</title>
        <authorList>
            <person name="Coleine C."/>
            <person name="Stajich J.E."/>
            <person name="Selbmann L."/>
        </authorList>
    </citation>
    <scope>NUCLEOTIDE SEQUENCE</scope>
    <source>
        <strain evidence="9">CCFEE 5485</strain>
    </source>
</reference>
<feature type="compositionally biased region" description="Basic residues" evidence="8">
    <location>
        <begin position="178"/>
        <end position="187"/>
    </location>
</feature>
<comment type="caution">
    <text evidence="9">The sequence shown here is derived from an EMBL/GenBank/DDBJ whole genome shotgun (WGS) entry which is preliminary data.</text>
</comment>
<keyword evidence="9" id="KW-0378">Hydrolase</keyword>
<dbReference type="AlphaFoldDB" id="A0AAE1C3E2"/>
<evidence type="ECO:0000256" key="6">
    <source>
        <dbReference type="ARBA" id="ARBA00023242"/>
    </source>
</evidence>
<feature type="region of interest" description="Disordered" evidence="8">
    <location>
        <begin position="384"/>
        <end position="424"/>
    </location>
</feature>
<dbReference type="Proteomes" id="UP001274830">
    <property type="component" value="Unassembled WGS sequence"/>
</dbReference>
<dbReference type="Pfam" id="PF09494">
    <property type="entry name" value="Slx4"/>
    <property type="match status" value="1"/>
</dbReference>
<keyword evidence="10" id="KW-1185">Reference proteome</keyword>
<gene>
    <name evidence="9" type="primary">SLX4</name>
    <name evidence="9" type="ORF">LTR78_003472</name>
</gene>
<comment type="similarity">
    <text evidence="2">Belongs to the SLX4 family.</text>
</comment>
<feature type="compositionally biased region" description="Basic and acidic residues" evidence="8">
    <location>
        <begin position="384"/>
        <end position="393"/>
    </location>
</feature>